<feature type="compositionally biased region" description="Polar residues" evidence="1">
    <location>
        <begin position="136"/>
        <end position="154"/>
    </location>
</feature>
<reference evidence="2 3" key="1">
    <citation type="journal article" date="2015" name="Genome Biol. Evol.">
        <title>Comparative Genomics of a Bacterivorous Green Alga Reveals Evolutionary Causalities and Consequences of Phago-Mixotrophic Mode of Nutrition.</title>
        <authorList>
            <person name="Burns J.A."/>
            <person name="Paasch A."/>
            <person name="Narechania A."/>
            <person name="Kim E."/>
        </authorList>
    </citation>
    <scope>NUCLEOTIDE SEQUENCE [LARGE SCALE GENOMIC DNA]</scope>
    <source>
        <strain evidence="2 3">PLY_AMNH</strain>
    </source>
</reference>
<evidence type="ECO:0000313" key="3">
    <source>
        <dbReference type="Proteomes" id="UP001190700"/>
    </source>
</evidence>
<feature type="compositionally biased region" description="Basic residues" evidence="1">
    <location>
        <begin position="126"/>
        <end position="135"/>
    </location>
</feature>
<feature type="region of interest" description="Disordered" evidence="1">
    <location>
        <begin position="42"/>
        <end position="154"/>
    </location>
</feature>
<dbReference type="EMBL" id="LGRX02024570">
    <property type="protein sequence ID" value="KAK3253901.1"/>
    <property type="molecule type" value="Genomic_DNA"/>
</dbReference>
<sequence length="154" mass="16571">MGKSIRAKFKKEVRALRGNLAKGSTQASLDARTAILALAAAAPKAPHDKVAKPASEGGMMQVEKPKKQPKVKALEMKPMEVEGASPKLKAKGGISKKKKGFKVQSAKPVSARSAYDWKTQDVKNTAGKKKAKRQRSNGLCPQRDSSSAHGNYQF</sequence>
<proteinExistence type="predicted"/>
<dbReference type="Proteomes" id="UP001190700">
    <property type="component" value="Unassembled WGS sequence"/>
</dbReference>
<accession>A0AAE0CF46</accession>
<feature type="compositionally biased region" description="Basic residues" evidence="1">
    <location>
        <begin position="88"/>
        <end position="101"/>
    </location>
</feature>
<organism evidence="2 3">
    <name type="scientific">Cymbomonas tetramitiformis</name>
    <dbReference type="NCBI Taxonomy" id="36881"/>
    <lineage>
        <taxon>Eukaryota</taxon>
        <taxon>Viridiplantae</taxon>
        <taxon>Chlorophyta</taxon>
        <taxon>Pyramimonadophyceae</taxon>
        <taxon>Pyramimonadales</taxon>
        <taxon>Pyramimonadaceae</taxon>
        <taxon>Cymbomonas</taxon>
    </lineage>
</organism>
<protein>
    <submittedName>
        <fullName evidence="2">Uncharacterized protein</fullName>
    </submittedName>
</protein>
<comment type="caution">
    <text evidence="2">The sequence shown here is derived from an EMBL/GenBank/DDBJ whole genome shotgun (WGS) entry which is preliminary data.</text>
</comment>
<keyword evidence="3" id="KW-1185">Reference proteome</keyword>
<gene>
    <name evidence="2" type="ORF">CYMTET_36864</name>
</gene>
<evidence type="ECO:0000313" key="2">
    <source>
        <dbReference type="EMBL" id="KAK3253901.1"/>
    </source>
</evidence>
<dbReference type="AlphaFoldDB" id="A0AAE0CF46"/>
<evidence type="ECO:0000256" key="1">
    <source>
        <dbReference type="SAM" id="MobiDB-lite"/>
    </source>
</evidence>
<name>A0AAE0CF46_9CHLO</name>